<name>A0A939EB03_9HYPH</name>
<keyword evidence="4" id="KW-0804">Transcription</keyword>
<dbReference type="AlphaFoldDB" id="A0A939EB03"/>
<comment type="similarity">
    <text evidence="1">Belongs to the LysR transcriptional regulatory family.</text>
</comment>
<dbReference type="InterPro" id="IPR036388">
    <property type="entry name" value="WH-like_DNA-bd_sf"/>
</dbReference>
<gene>
    <name evidence="6" type="ORF">JF539_06015</name>
</gene>
<evidence type="ECO:0000256" key="1">
    <source>
        <dbReference type="ARBA" id="ARBA00009437"/>
    </source>
</evidence>
<dbReference type="GO" id="GO:0043565">
    <property type="term" value="F:sequence-specific DNA binding"/>
    <property type="evidence" value="ECO:0007669"/>
    <property type="project" value="TreeGrafter"/>
</dbReference>
<comment type="caution">
    <text evidence="6">The sequence shown here is derived from an EMBL/GenBank/DDBJ whole genome shotgun (WGS) entry which is preliminary data.</text>
</comment>
<protein>
    <submittedName>
        <fullName evidence="6">LysR family transcriptional regulator</fullName>
    </submittedName>
</protein>
<sequence length="297" mass="33299">MSEKYLDDLAAFIVVAREQSFTKAARKLGVSQSALSQTIKALEEKLQMRLLSRTTRRVSATELGQSVLDSISGRFEAIEEELALLRGQGQRPSGIIRITASALPAETIVWPKLEPLLAEYPELQLEISSDTSLTDIVADRFDAGVRLGEAIEKDMIALPIGPTVRMRVVASKTYLERFGTPEHPSDLTSHECLQIRMPSSGVCLPWEFEKDGEDLRVKVDGRLVCNSRKVQLDAVERGLGLAWVLEDTVRDRIDAGRVVPVLEDWCNFFPGFHLYYPSRRQHSKAFSLVIEALRYRG</sequence>
<keyword evidence="3" id="KW-0238">DNA-binding</keyword>
<dbReference type="SUPFAM" id="SSF53850">
    <property type="entry name" value="Periplasmic binding protein-like II"/>
    <property type="match status" value="1"/>
</dbReference>
<dbReference type="Pfam" id="PF03466">
    <property type="entry name" value="LysR_substrate"/>
    <property type="match status" value="1"/>
</dbReference>
<dbReference type="Gene3D" id="1.10.10.10">
    <property type="entry name" value="Winged helix-like DNA-binding domain superfamily/Winged helix DNA-binding domain"/>
    <property type="match status" value="1"/>
</dbReference>
<dbReference type="Pfam" id="PF00126">
    <property type="entry name" value="HTH_1"/>
    <property type="match status" value="1"/>
</dbReference>
<reference evidence="6" key="1">
    <citation type="submission" date="2020-12" db="EMBL/GenBank/DDBJ databases">
        <title>Oil enriched cultivation method for isolating marine PHA-producing bacteria.</title>
        <authorList>
            <person name="Zheng W."/>
            <person name="Yu S."/>
            <person name="Huang Y."/>
        </authorList>
    </citation>
    <scope>NUCLEOTIDE SEQUENCE</scope>
    <source>
        <strain evidence="6">SY-2-12</strain>
    </source>
</reference>
<dbReference type="FunFam" id="3.40.190.290:FF:000012">
    <property type="entry name" value="Transcriptional regulator, LysR family"/>
    <property type="match status" value="1"/>
</dbReference>
<dbReference type="CDD" id="cd08474">
    <property type="entry name" value="PBP2_CrgA_like_5"/>
    <property type="match status" value="1"/>
</dbReference>
<evidence type="ECO:0000256" key="3">
    <source>
        <dbReference type="ARBA" id="ARBA00023125"/>
    </source>
</evidence>
<dbReference type="PANTHER" id="PTHR30537">
    <property type="entry name" value="HTH-TYPE TRANSCRIPTIONAL REGULATOR"/>
    <property type="match status" value="1"/>
</dbReference>
<dbReference type="SUPFAM" id="SSF46785">
    <property type="entry name" value="Winged helix' DNA-binding domain"/>
    <property type="match status" value="1"/>
</dbReference>
<dbReference type="GO" id="GO:0006351">
    <property type="term" value="P:DNA-templated transcription"/>
    <property type="evidence" value="ECO:0007669"/>
    <property type="project" value="TreeGrafter"/>
</dbReference>
<evidence type="ECO:0000313" key="6">
    <source>
        <dbReference type="EMBL" id="MBN9669887.1"/>
    </source>
</evidence>
<dbReference type="PRINTS" id="PR00039">
    <property type="entry name" value="HTHLYSR"/>
</dbReference>
<dbReference type="InterPro" id="IPR036390">
    <property type="entry name" value="WH_DNA-bd_sf"/>
</dbReference>
<dbReference type="Proteomes" id="UP000664096">
    <property type="component" value="Unassembled WGS sequence"/>
</dbReference>
<dbReference type="InterPro" id="IPR058163">
    <property type="entry name" value="LysR-type_TF_proteobact-type"/>
</dbReference>
<feature type="domain" description="HTH lysR-type" evidence="5">
    <location>
        <begin position="1"/>
        <end position="61"/>
    </location>
</feature>
<dbReference type="InterPro" id="IPR005119">
    <property type="entry name" value="LysR_subst-bd"/>
</dbReference>
<dbReference type="RefSeq" id="WP_207139420.1">
    <property type="nucleotide sequence ID" value="NZ_JAEKJZ010000001.1"/>
</dbReference>
<dbReference type="FunFam" id="1.10.10.10:FF:000001">
    <property type="entry name" value="LysR family transcriptional regulator"/>
    <property type="match status" value="1"/>
</dbReference>
<dbReference type="Gene3D" id="3.40.190.290">
    <property type="match status" value="1"/>
</dbReference>
<keyword evidence="2" id="KW-0805">Transcription regulation</keyword>
<accession>A0A939EB03</accession>
<dbReference type="GO" id="GO:0003700">
    <property type="term" value="F:DNA-binding transcription factor activity"/>
    <property type="evidence" value="ECO:0007669"/>
    <property type="project" value="InterPro"/>
</dbReference>
<evidence type="ECO:0000313" key="7">
    <source>
        <dbReference type="Proteomes" id="UP000664096"/>
    </source>
</evidence>
<dbReference type="PANTHER" id="PTHR30537:SF1">
    <property type="entry name" value="HTH-TYPE TRANSCRIPTIONAL REGULATOR PGRR"/>
    <property type="match status" value="1"/>
</dbReference>
<proteinExistence type="inferred from homology"/>
<dbReference type="InterPro" id="IPR000847">
    <property type="entry name" value="LysR_HTH_N"/>
</dbReference>
<dbReference type="PROSITE" id="PS50931">
    <property type="entry name" value="HTH_LYSR"/>
    <property type="match status" value="1"/>
</dbReference>
<dbReference type="EMBL" id="JAEKJZ010000001">
    <property type="protein sequence ID" value="MBN9669887.1"/>
    <property type="molecule type" value="Genomic_DNA"/>
</dbReference>
<evidence type="ECO:0000256" key="2">
    <source>
        <dbReference type="ARBA" id="ARBA00023015"/>
    </source>
</evidence>
<evidence type="ECO:0000259" key="5">
    <source>
        <dbReference type="PROSITE" id="PS50931"/>
    </source>
</evidence>
<organism evidence="6 7">
    <name type="scientific">Roseibium aggregatum</name>
    <dbReference type="NCBI Taxonomy" id="187304"/>
    <lineage>
        <taxon>Bacteria</taxon>
        <taxon>Pseudomonadati</taxon>
        <taxon>Pseudomonadota</taxon>
        <taxon>Alphaproteobacteria</taxon>
        <taxon>Hyphomicrobiales</taxon>
        <taxon>Stappiaceae</taxon>
        <taxon>Roseibium</taxon>
    </lineage>
</organism>
<evidence type="ECO:0000256" key="4">
    <source>
        <dbReference type="ARBA" id="ARBA00023163"/>
    </source>
</evidence>